<sequence length="105" mass="12025">MTNNEQNVSEKSRKGGVMSIVFLFVLMITVASMFPVYMQNSINRLYGNYYGLREKANLLNREILLRDYEINKLTSMNHLAKFAEQTGLGLNSVPVKVMIMGETRE</sequence>
<feature type="transmembrane region" description="Helical" evidence="1">
    <location>
        <begin position="20"/>
        <end position="38"/>
    </location>
</feature>
<dbReference type="AlphaFoldDB" id="A0A380RWS7"/>
<reference evidence="2 3" key="1">
    <citation type="submission" date="2017-08" db="EMBL/GenBank/DDBJ databases">
        <authorList>
            <person name="de Groot N.N."/>
        </authorList>
    </citation>
    <scope>NUCLEOTIDE SEQUENCE [LARGE SCALE GENOMIC DNA]</scope>
    <source>
        <strain evidence="2 3">HM2</strain>
    </source>
</reference>
<dbReference type="Proteomes" id="UP000255423">
    <property type="component" value="Unassembled WGS sequence"/>
</dbReference>
<keyword evidence="1" id="KW-0472">Membrane</keyword>
<name>A0A380RWS7_FIBSU</name>
<evidence type="ECO:0000313" key="3">
    <source>
        <dbReference type="Proteomes" id="UP000255423"/>
    </source>
</evidence>
<protein>
    <submittedName>
        <fullName evidence="2">Uncharacterized protein</fullName>
    </submittedName>
</protein>
<dbReference type="RefSeq" id="WP_088659646.1">
    <property type="nucleotide sequence ID" value="NZ_UHJL01000001.1"/>
</dbReference>
<organism evidence="2 3">
    <name type="scientific">Fibrobacter succinogenes</name>
    <name type="common">Bacteroides succinogenes</name>
    <dbReference type="NCBI Taxonomy" id="833"/>
    <lineage>
        <taxon>Bacteria</taxon>
        <taxon>Pseudomonadati</taxon>
        <taxon>Fibrobacterota</taxon>
        <taxon>Fibrobacteria</taxon>
        <taxon>Fibrobacterales</taxon>
        <taxon>Fibrobacteraceae</taxon>
        <taxon>Fibrobacter</taxon>
    </lineage>
</organism>
<dbReference type="EMBL" id="UHJL01000001">
    <property type="protein sequence ID" value="SUQ19998.1"/>
    <property type="molecule type" value="Genomic_DNA"/>
</dbReference>
<accession>A0A380RWS7</accession>
<gene>
    <name evidence="2" type="ORF">SAMN05661053_1247</name>
</gene>
<keyword evidence="1" id="KW-0812">Transmembrane</keyword>
<keyword evidence="1" id="KW-1133">Transmembrane helix</keyword>
<evidence type="ECO:0000256" key="1">
    <source>
        <dbReference type="SAM" id="Phobius"/>
    </source>
</evidence>
<proteinExistence type="predicted"/>
<evidence type="ECO:0000313" key="2">
    <source>
        <dbReference type="EMBL" id="SUQ19998.1"/>
    </source>
</evidence>